<keyword evidence="7" id="KW-1185">Reference proteome</keyword>
<dbReference type="CDD" id="cd08504">
    <property type="entry name" value="PBP2_OppA"/>
    <property type="match status" value="1"/>
</dbReference>
<dbReference type="OrthoDB" id="9801912at2"/>
<proteinExistence type="inferred from homology"/>
<evidence type="ECO:0000256" key="3">
    <source>
        <dbReference type="ARBA" id="ARBA00022448"/>
    </source>
</evidence>
<evidence type="ECO:0000313" key="6">
    <source>
        <dbReference type="EMBL" id="RXE58580.1"/>
    </source>
</evidence>
<dbReference type="Gene3D" id="3.10.105.10">
    <property type="entry name" value="Dipeptide-binding Protein, Domain 3"/>
    <property type="match status" value="1"/>
</dbReference>
<dbReference type="EMBL" id="RLII01000016">
    <property type="protein sequence ID" value="RXE58580.1"/>
    <property type="molecule type" value="Genomic_DNA"/>
</dbReference>
<evidence type="ECO:0000259" key="5">
    <source>
        <dbReference type="Pfam" id="PF00496"/>
    </source>
</evidence>
<dbReference type="RefSeq" id="WP_128706183.1">
    <property type="nucleotide sequence ID" value="NZ_RLII01000016.1"/>
</dbReference>
<dbReference type="SUPFAM" id="SSF53850">
    <property type="entry name" value="Periplasmic binding protein-like II"/>
    <property type="match status" value="1"/>
</dbReference>
<dbReference type="GO" id="GO:1904680">
    <property type="term" value="F:peptide transmembrane transporter activity"/>
    <property type="evidence" value="ECO:0007669"/>
    <property type="project" value="TreeGrafter"/>
</dbReference>
<dbReference type="PROSITE" id="PS51257">
    <property type="entry name" value="PROKAR_LIPOPROTEIN"/>
    <property type="match status" value="1"/>
</dbReference>
<dbReference type="InterPro" id="IPR000914">
    <property type="entry name" value="SBP_5_dom"/>
</dbReference>
<dbReference type="AlphaFoldDB" id="A0A4Q0I2W7"/>
<name>A0A4Q0I2W7_9FIRM</name>
<dbReference type="InterPro" id="IPR030678">
    <property type="entry name" value="Peptide/Ni-bd"/>
</dbReference>
<dbReference type="GO" id="GO:0015833">
    <property type="term" value="P:peptide transport"/>
    <property type="evidence" value="ECO:0007669"/>
    <property type="project" value="TreeGrafter"/>
</dbReference>
<evidence type="ECO:0000256" key="4">
    <source>
        <dbReference type="ARBA" id="ARBA00022729"/>
    </source>
</evidence>
<comment type="caution">
    <text evidence="6">The sequence shown here is derived from an EMBL/GenBank/DDBJ whole genome shotgun (WGS) entry which is preliminary data.</text>
</comment>
<dbReference type="FunFam" id="3.10.105.10:FF:000001">
    <property type="entry name" value="Oligopeptide ABC transporter, oligopeptide-binding protein"/>
    <property type="match status" value="1"/>
</dbReference>
<gene>
    <name evidence="6" type="ORF">EFD62_11860</name>
</gene>
<keyword evidence="4" id="KW-0732">Signal</keyword>
<dbReference type="InterPro" id="IPR039424">
    <property type="entry name" value="SBP_5"/>
</dbReference>
<dbReference type="PANTHER" id="PTHR30290">
    <property type="entry name" value="PERIPLASMIC BINDING COMPONENT OF ABC TRANSPORTER"/>
    <property type="match status" value="1"/>
</dbReference>
<comment type="similarity">
    <text evidence="2">Belongs to the bacterial solute-binding protein 5 family.</text>
</comment>
<comment type="subcellular location">
    <subcellularLocation>
        <location evidence="1">Cell envelope</location>
    </subcellularLocation>
</comment>
<dbReference type="Gene3D" id="3.40.190.10">
    <property type="entry name" value="Periplasmic binding protein-like II"/>
    <property type="match status" value="1"/>
</dbReference>
<dbReference type="Proteomes" id="UP000289166">
    <property type="component" value="Unassembled WGS sequence"/>
</dbReference>
<dbReference type="PANTHER" id="PTHR30290:SF79">
    <property type="entry name" value="DIPEPTIDE-BINDING PROTEIN DPPE"/>
    <property type="match status" value="1"/>
</dbReference>
<evidence type="ECO:0000256" key="2">
    <source>
        <dbReference type="ARBA" id="ARBA00005695"/>
    </source>
</evidence>
<reference evidence="7" key="1">
    <citation type="submission" date="2018-11" db="EMBL/GenBank/DDBJ databases">
        <title>Genome sequencing of a novel mesophilic and cellulolytic organism within the genus Hungateiclostridium.</title>
        <authorList>
            <person name="Rettenmaier R."/>
            <person name="Liebl W."/>
            <person name="Zverlov V."/>
        </authorList>
    </citation>
    <scope>NUCLEOTIDE SEQUENCE [LARGE SCALE GENOMIC DNA]</scope>
    <source>
        <strain evidence="7">N2K1</strain>
    </source>
</reference>
<organism evidence="6 7">
    <name type="scientific">Acetivibrio mesophilus</name>
    <dbReference type="NCBI Taxonomy" id="2487273"/>
    <lineage>
        <taxon>Bacteria</taxon>
        <taxon>Bacillati</taxon>
        <taxon>Bacillota</taxon>
        <taxon>Clostridia</taxon>
        <taxon>Eubacteriales</taxon>
        <taxon>Oscillospiraceae</taxon>
        <taxon>Acetivibrio</taxon>
    </lineage>
</organism>
<dbReference type="Pfam" id="PF00496">
    <property type="entry name" value="SBP_bac_5"/>
    <property type="match status" value="1"/>
</dbReference>
<dbReference type="GO" id="GO:0043190">
    <property type="term" value="C:ATP-binding cassette (ABC) transporter complex"/>
    <property type="evidence" value="ECO:0007669"/>
    <property type="project" value="InterPro"/>
</dbReference>
<keyword evidence="3" id="KW-0813">Transport</keyword>
<protein>
    <submittedName>
        <fullName evidence="6">Peptide ABC transporter substrate-binding protein</fullName>
    </submittedName>
</protein>
<dbReference type="PIRSF" id="PIRSF002741">
    <property type="entry name" value="MppA"/>
    <property type="match status" value="1"/>
</dbReference>
<feature type="domain" description="Solute-binding protein family 5" evidence="5">
    <location>
        <begin position="74"/>
        <end position="463"/>
    </location>
</feature>
<sequence length="545" mass="61773">MKIITGYALLLVVFITMSIALSGCGTAEAGFNQVNINLGEEPSTLDPQLAYDVVPMRVINATFEGLMRKDKDGTPIPGVAKEYVISDDRLTYTFYLKDDAVWWDGTGVTAQNFKDAWMRALDPKPKYHEPSYMAYLLFCIEGAKEYAYGEGKAGDVAIYVKDEKTLSVTLIDPTPYFLDLVCNSVYMPINSEFFERQISNDNISKYGSEAKALLGNGPFKIEEWNHDESIILTKNETYWNSENIKLDRIKFCMIRENTAAINSFKAGEIDMVEIIDPLLIKEFEKSGYQVGSYDVGLVEYISMNNEDPILRNGNIRKALSYALDRKTFVEKVLGDGSQEALGFVSPMVRGYEGYFRDQAGDLFKDNDVKKAKELLAQGLKELNLSDMPKLSILADDKETSKRDAQVIQDMWRKNLGVEVEIQIMSFDAMAEKMMQGDYQMSLLMWSGEYNDPRAYLEVFSSSNYYNVAYYVNSHFDELLDRIIGEKDLEKRMSLLVEAEKVAMSDMPVCPVYFAQNSYAVRSGVKGLVRGSSGIQDIDLYWTYIE</sequence>
<accession>A0A4Q0I2W7</accession>
<dbReference type="GO" id="GO:0030288">
    <property type="term" value="C:outer membrane-bounded periplasmic space"/>
    <property type="evidence" value="ECO:0007669"/>
    <property type="project" value="UniProtKB-ARBA"/>
</dbReference>
<dbReference type="FunFam" id="3.90.76.10:FF:000001">
    <property type="entry name" value="Oligopeptide ABC transporter substrate-binding protein"/>
    <property type="match status" value="1"/>
</dbReference>
<dbReference type="Gene3D" id="3.90.76.10">
    <property type="entry name" value="Dipeptide-binding Protein, Domain 1"/>
    <property type="match status" value="1"/>
</dbReference>
<evidence type="ECO:0000256" key="1">
    <source>
        <dbReference type="ARBA" id="ARBA00004196"/>
    </source>
</evidence>
<evidence type="ECO:0000313" key="7">
    <source>
        <dbReference type="Proteomes" id="UP000289166"/>
    </source>
</evidence>